<feature type="transmembrane region" description="Helical" evidence="11">
    <location>
        <begin position="174"/>
        <end position="196"/>
    </location>
</feature>
<dbReference type="OrthoDB" id="9781411at2"/>
<evidence type="ECO:0000256" key="11">
    <source>
        <dbReference type="SAM" id="Phobius"/>
    </source>
</evidence>
<dbReference type="GO" id="GO:0005886">
    <property type="term" value="C:plasma membrane"/>
    <property type="evidence" value="ECO:0007669"/>
    <property type="project" value="TreeGrafter"/>
</dbReference>
<dbReference type="GO" id="GO:1902600">
    <property type="term" value="P:proton transmembrane transport"/>
    <property type="evidence" value="ECO:0007669"/>
    <property type="project" value="InterPro"/>
</dbReference>
<dbReference type="InterPro" id="IPR038770">
    <property type="entry name" value="Na+/solute_symporter_sf"/>
</dbReference>
<keyword evidence="7" id="KW-0630">Potassium</keyword>
<keyword evidence="5" id="KW-0633">Potassium transport</keyword>
<evidence type="ECO:0000256" key="8">
    <source>
        <dbReference type="ARBA" id="ARBA00022989"/>
    </source>
</evidence>
<dbReference type="Gene3D" id="3.40.50.720">
    <property type="entry name" value="NAD(P)-binding Rossmann-like Domain"/>
    <property type="match status" value="1"/>
</dbReference>
<keyword evidence="9" id="KW-0406">Ion transport</keyword>
<evidence type="ECO:0000256" key="10">
    <source>
        <dbReference type="ARBA" id="ARBA00023136"/>
    </source>
</evidence>
<dbReference type="EMBL" id="AP012547">
    <property type="protein sequence ID" value="BAO30801.1"/>
    <property type="molecule type" value="Genomic_DNA"/>
</dbReference>
<dbReference type="Pfam" id="PF00999">
    <property type="entry name" value="Na_H_Exchanger"/>
    <property type="match status" value="1"/>
</dbReference>
<evidence type="ECO:0000259" key="13">
    <source>
        <dbReference type="PROSITE" id="PS51202"/>
    </source>
</evidence>
<dbReference type="Pfam" id="PF02254">
    <property type="entry name" value="TrkA_N"/>
    <property type="match status" value="1"/>
</dbReference>
<evidence type="ECO:0000313" key="14">
    <source>
        <dbReference type="EMBL" id="BAO30801.1"/>
    </source>
</evidence>
<dbReference type="NCBIfam" id="TIGR00932">
    <property type="entry name" value="2a37"/>
    <property type="match status" value="1"/>
</dbReference>
<dbReference type="AlphaFoldDB" id="W0SJH6"/>
<feature type="transmembrane region" description="Helical" evidence="11">
    <location>
        <begin position="84"/>
        <end position="103"/>
    </location>
</feature>
<protein>
    <submittedName>
        <fullName evidence="14">Putative glutathione-regulated potassium-efflux system protein</fullName>
    </submittedName>
</protein>
<dbReference type="KEGG" id="shd:SUTH_03023"/>
<dbReference type="STRING" id="1223802.SUTH_03023"/>
<dbReference type="InterPro" id="IPR006153">
    <property type="entry name" value="Cation/H_exchanger_TM"/>
</dbReference>
<dbReference type="InterPro" id="IPR036291">
    <property type="entry name" value="NAD(P)-bd_dom_sf"/>
</dbReference>
<comment type="similarity">
    <text evidence="2">Belongs to the monovalent cation:proton antiporter 2 (CPA2) transporter (TC 2.A.37) family.</text>
</comment>
<dbReference type="HOGENOM" id="CLU_005126_9_0_4"/>
<feature type="transmembrane region" description="Helical" evidence="11">
    <location>
        <begin position="357"/>
        <end position="376"/>
    </location>
</feature>
<dbReference type="PANTHER" id="PTHR46157:SF4">
    <property type="entry name" value="K(+) EFFLUX ANTIPORTER 3, CHLOROPLASTIC"/>
    <property type="match status" value="1"/>
</dbReference>
<feature type="domain" description="RCK N-terminal" evidence="12">
    <location>
        <begin position="406"/>
        <end position="523"/>
    </location>
</feature>
<keyword evidence="6 11" id="KW-0812">Transmembrane</keyword>
<feature type="transmembrane region" description="Helical" evidence="11">
    <location>
        <begin position="327"/>
        <end position="345"/>
    </location>
</feature>
<dbReference type="InterPro" id="IPR004771">
    <property type="entry name" value="K/H_exchanger"/>
</dbReference>
<gene>
    <name evidence="14" type="ORF">SUTH_03023</name>
</gene>
<dbReference type="GO" id="GO:0008324">
    <property type="term" value="F:monoatomic cation transmembrane transporter activity"/>
    <property type="evidence" value="ECO:0007669"/>
    <property type="project" value="InterPro"/>
</dbReference>
<accession>W0SJH6</accession>
<organism evidence="14 15">
    <name type="scientific">Sulfuritalea hydrogenivorans sk43H</name>
    <dbReference type="NCBI Taxonomy" id="1223802"/>
    <lineage>
        <taxon>Bacteria</taxon>
        <taxon>Pseudomonadati</taxon>
        <taxon>Pseudomonadota</taxon>
        <taxon>Betaproteobacteria</taxon>
        <taxon>Nitrosomonadales</taxon>
        <taxon>Sterolibacteriaceae</taxon>
        <taxon>Sulfuritalea</taxon>
    </lineage>
</organism>
<feature type="transmembrane region" description="Helical" evidence="11">
    <location>
        <begin position="217"/>
        <end position="246"/>
    </location>
</feature>
<dbReference type="InterPro" id="IPR003148">
    <property type="entry name" value="RCK_N"/>
</dbReference>
<evidence type="ECO:0000256" key="3">
    <source>
        <dbReference type="ARBA" id="ARBA00022448"/>
    </source>
</evidence>
<keyword evidence="4" id="KW-0050">Antiport</keyword>
<reference evidence="14 15" key="1">
    <citation type="journal article" date="2014" name="Syst. Appl. Microbiol.">
        <title>Complete genomes of freshwater sulfur oxidizers Sulfuricella denitrificans skB26 and Sulfuritalea hydrogenivorans sk43H: genetic insights into the sulfur oxidation pathway of betaproteobacteria.</title>
        <authorList>
            <person name="Watanabe T."/>
            <person name="Kojima H."/>
            <person name="Fukui M."/>
        </authorList>
    </citation>
    <scope>NUCLEOTIDE SEQUENCE [LARGE SCALE GENOMIC DNA]</scope>
    <source>
        <strain evidence="14">DSM22779</strain>
    </source>
</reference>
<proteinExistence type="inferred from homology"/>
<feature type="domain" description="RCK C-terminal" evidence="13">
    <location>
        <begin position="571"/>
        <end position="655"/>
    </location>
</feature>
<dbReference type="Proteomes" id="UP000031637">
    <property type="component" value="Chromosome"/>
</dbReference>
<keyword evidence="15" id="KW-1185">Reference proteome</keyword>
<dbReference type="SUPFAM" id="SSF116726">
    <property type="entry name" value="TrkA C-terminal domain-like"/>
    <property type="match status" value="1"/>
</dbReference>
<evidence type="ECO:0000256" key="2">
    <source>
        <dbReference type="ARBA" id="ARBA00005551"/>
    </source>
</evidence>
<dbReference type="GO" id="GO:0015297">
    <property type="term" value="F:antiporter activity"/>
    <property type="evidence" value="ECO:0007669"/>
    <property type="project" value="UniProtKB-KW"/>
</dbReference>
<evidence type="ECO:0000256" key="6">
    <source>
        <dbReference type="ARBA" id="ARBA00022692"/>
    </source>
</evidence>
<evidence type="ECO:0000256" key="1">
    <source>
        <dbReference type="ARBA" id="ARBA00004141"/>
    </source>
</evidence>
<dbReference type="Gene3D" id="3.30.70.1450">
    <property type="entry name" value="Regulator of K+ conductance, C-terminal domain"/>
    <property type="match status" value="1"/>
</dbReference>
<evidence type="ECO:0000256" key="4">
    <source>
        <dbReference type="ARBA" id="ARBA00022449"/>
    </source>
</evidence>
<dbReference type="RefSeq" id="WP_041100387.1">
    <property type="nucleotide sequence ID" value="NZ_AP012547.1"/>
</dbReference>
<comment type="subcellular location">
    <subcellularLocation>
        <location evidence="1">Membrane</location>
        <topology evidence="1">Multi-pass membrane protein</topology>
    </subcellularLocation>
</comment>
<dbReference type="PROSITE" id="PS51201">
    <property type="entry name" value="RCK_N"/>
    <property type="match status" value="1"/>
</dbReference>
<dbReference type="PROSITE" id="PS51202">
    <property type="entry name" value="RCK_C"/>
    <property type="match status" value="1"/>
</dbReference>
<keyword evidence="3" id="KW-0813">Transport</keyword>
<dbReference type="GO" id="GO:0006813">
    <property type="term" value="P:potassium ion transport"/>
    <property type="evidence" value="ECO:0007669"/>
    <property type="project" value="UniProtKB-KW"/>
</dbReference>
<feature type="transmembrane region" description="Helical" evidence="11">
    <location>
        <begin position="6"/>
        <end position="25"/>
    </location>
</feature>
<dbReference type="PANTHER" id="PTHR46157">
    <property type="entry name" value="K(+) EFFLUX ANTIPORTER 3, CHLOROPLASTIC"/>
    <property type="match status" value="1"/>
</dbReference>
<keyword evidence="10 11" id="KW-0472">Membrane</keyword>
<evidence type="ECO:0000259" key="12">
    <source>
        <dbReference type="PROSITE" id="PS51201"/>
    </source>
</evidence>
<evidence type="ECO:0000256" key="9">
    <source>
        <dbReference type="ARBA" id="ARBA00023065"/>
    </source>
</evidence>
<evidence type="ECO:0000256" key="7">
    <source>
        <dbReference type="ARBA" id="ARBA00022958"/>
    </source>
</evidence>
<dbReference type="InterPro" id="IPR036721">
    <property type="entry name" value="RCK_C_sf"/>
</dbReference>
<feature type="transmembrane region" description="Helical" evidence="11">
    <location>
        <begin position="109"/>
        <end position="129"/>
    </location>
</feature>
<feature type="transmembrane region" description="Helical" evidence="11">
    <location>
        <begin position="60"/>
        <end position="79"/>
    </location>
</feature>
<keyword evidence="8 11" id="KW-1133">Transmembrane helix</keyword>
<dbReference type="SUPFAM" id="SSF51735">
    <property type="entry name" value="NAD(P)-binding Rossmann-fold domains"/>
    <property type="match status" value="1"/>
</dbReference>
<feature type="transmembrane region" description="Helical" evidence="11">
    <location>
        <begin position="266"/>
        <end position="284"/>
    </location>
</feature>
<name>W0SJH6_9PROT</name>
<feature type="transmembrane region" description="Helical" evidence="11">
    <location>
        <begin position="291"/>
        <end position="315"/>
    </location>
</feature>
<dbReference type="InterPro" id="IPR006037">
    <property type="entry name" value="RCK_C"/>
</dbReference>
<dbReference type="Pfam" id="PF02080">
    <property type="entry name" value="TrkA_C"/>
    <property type="match status" value="1"/>
</dbReference>
<sequence>MTETLPLILLLLAAAVVVVVIFRMLGLPPIMGYLLVGAALGPHAAGWVPDTEQTRHLAEFGVVFLMFSIGLEFSLARLYSMKRIVFGLGLLQVVVSVLVATLLARVAGIPWLAGLALGGALAMSSTAMLSKLLTERGELDAPHGREVIGVLLFQDIAVVPLLVMIPALSQPLEVMAEALLLAAFKAMVLLALVLFIGQRMLSAWFYLVARRKSAELFMLNVLLITLGLAWLTELAGLSLALGAFTAGMLIGETEYRYQVEEDIKPFRDVLLGLFFVAIGMRLNVPQIAGQWILVAGILAALVAFKLVIIGVASRLLGSSPGTAMRSGLWLCAGGEFGFVILARAGDVNLLDAATLQPVLAAMVLSLLLAPLIVHFSDRLVFRFVASEWLLRSMQLTQLAAQSLTTDKHAILCGYGRTGQHLARFLEAEGISFMALDLDPERVREASMAAEPVSYGDSSKKETLLAAGLSRASVVIITFADIDAALRVIHRVRELRPDVAIVSRAREQDDVEKLYAAGAAEVVPEALESSVMLATHALALSGIPMHKVIKRLREMREQHYSLLRGFFHGATDAGAHLADADQPRLHAVTLTPGTWAIGRRVGEIDLARVGAGVTAIRRRSQRALKLEPLLELIEGDVVVLIGNAAAVTAGEEALLRGKQK</sequence>
<evidence type="ECO:0000313" key="15">
    <source>
        <dbReference type="Proteomes" id="UP000031637"/>
    </source>
</evidence>
<dbReference type="Gene3D" id="1.20.1530.20">
    <property type="match status" value="1"/>
</dbReference>
<evidence type="ECO:0000256" key="5">
    <source>
        <dbReference type="ARBA" id="ARBA00022538"/>
    </source>
</evidence>
<feature type="transmembrane region" description="Helical" evidence="11">
    <location>
        <begin position="150"/>
        <end position="168"/>
    </location>
</feature>